<dbReference type="GO" id="GO:0005524">
    <property type="term" value="F:ATP binding"/>
    <property type="evidence" value="ECO:0007669"/>
    <property type="project" value="UniProtKB-KW"/>
</dbReference>
<feature type="transmembrane region" description="Helical" evidence="10">
    <location>
        <begin position="123"/>
        <end position="146"/>
    </location>
</feature>
<accession>A0ABS2DQ06</accession>
<protein>
    <submittedName>
        <fullName evidence="14">ATP-binding cassette domain-containing protein</fullName>
    </submittedName>
</protein>
<evidence type="ECO:0000256" key="11">
    <source>
        <dbReference type="SAM" id="MobiDB-lite"/>
    </source>
</evidence>
<keyword evidence="8 10" id="KW-1133">Transmembrane helix</keyword>
<proteinExistence type="inferred from homology"/>
<keyword evidence="7 14" id="KW-0067">ATP-binding</keyword>
<keyword evidence="6" id="KW-0547">Nucleotide-binding</keyword>
<dbReference type="Proteomes" id="UP000715095">
    <property type="component" value="Unassembled WGS sequence"/>
</dbReference>
<keyword evidence="9 10" id="KW-0472">Membrane</keyword>
<name>A0ABS2DQ06_9BURK</name>
<dbReference type="PROSITE" id="PS50893">
    <property type="entry name" value="ABC_TRANSPORTER_2"/>
    <property type="match status" value="1"/>
</dbReference>
<keyword evidence="4" id="KW-1003">Cell membrane</keyword>
<feature type="transmembrane region" description="Helical" evidence="10">
    <location>
        <begin position="90"/>
        <end position="111"/>
    </location>
</feature>
<evidence type="ECO:0000256" key="9">
    <source>
        <dbReference type="ARBA" id="ARBA00023136"/>
    </source>
</evidence>
<evidence type="ECO:0000256" key="3">
    <source>
        <dbReference type="ARBA" id="ARBA00022448"/>
    </source>
</evidence>
<dbReference type="InterPro" id="IPR000515">
    <property type="entry name" value="MetI-like"/>
</dbReference>
<reference evidence="14 15" key="1">
    <citation type="journal article" date="2021" name="Sci. Rep.">
        <title>The distribution of antibiotic resistance genes in chicken gut microbiota commensals.</title>
        <authorList>
            <person name="Juricova H."/>
            <person name="Matiasovicova J."/>
            <person name="Kubasova T."/>
            <person name="Cejkova D."/>
            <person name="Rychlik I."/>
        </authorList>
    </citation>
    <scope>NUCLEOTIDE SEQUENCE [LARGE SCALE GENOMIC DNA]</scope>
    <source>
        <strain evidence="14 15">An829</strain>
    </source>
</reference>
<evidence type="ECO:0000256" key="8">
    <source>
        <dbReference type="ARBA" id="ARBA00022989"/>
    </source>
</evidence>
<feature type="transmembrane region" description="Helical" evidence="10">
    <location>
        <begin position="32"/>
        <end position="52"/>
    </location>
</feature>
<dbReference type="SUPFAM" id="SSF161098">
    <property type="entry name" value="MetI-like"/>
    <property type="match status" value="1"/>
</dbReference>
<dbReference type="PANTHER" id="PTHR42788:SF13">
    <property type="entry name" value="ALIPHATIC SULFONATES IMPORT ATP-BINDING PROTEIN SSUB"/>
    <property type="match status" value="1"/>
</dbReference>
<feature type="domain" description="ABC transporter" evidence="12">
    <location>
        <begin position="307"/>
        <end position="537"/>
    </location>
</feature>
<evidence type="ECO:0000256" key="6">
    <source>
        <dbReference type="ARBA" id="ARBA00022741"/>
    </source>
</evidence>
<feature type="region of interest" description="Disordered" evidence="11">
    <location>
        <begin position="1"/>
        <end position="25"/>
    </location>
</feature>
<comment type="subcellular location">
    <subcellularLocation>
        <location evidence="1 10">Cell membrane</location>
        <topology evidence="1 10">Multi-pass membrane protein</topology>
    </subcellularLocation>
</comment>
<evidence type="ECO:0000259" key="12">
    <source>
        <dbReference type="PROSITE" id="PS50893"/>
    </source>
</evidence>
<dbReference type="SUPFAM" id="SSF52540">
    <property type="entry name" value="P-loop containing nucleoside triphosphate hydrolases"/>
    <property type="match status" value="1"/>
</dbReference>
<dbReference type="SMART" id="SM00382">
    <property type="entry name" value="AAA"/>
    <property type="match status" value="1"/>
</dbReference>
<evidence type="ECO:0000256" key="10">
    <source>
        <dbReference type="RuleBase" id="RU363032"/>
    </source>
</evidence>
<comment type="similarity">
    <text evidence="2">Belongs to the ABC transporter superfamily.</text>
</comment>
<dbReference type="Pfam" id="PF00005">
    <property type="entry name" value="ABC_tran"/>
    <property type="match status" value="1"/>
</dbReference>
<keyword evidence="3 10" id="KW-0813">Transport</keyword>
<dbReference type="InterPro" id="IPR003439">
    <property type="entry name" value="ABC_transporter-like_ATP-bd"/>
</dbReference>
<evidence type="ECO:0000256" key="1">
    <source>
        <dbReference type="ARBA" id="ARBA00004651"/>
    </source>
</evidence>
<dbReference type="EMBL" id="JACJJC010000003">
    <property type="protein sequence ID" value="MBM6703428.1"/>
    <property type="molecule type" value="Genomic_DNA"/>
</dbReference>
<gene>
    <name evidence="14" type="ORF">H6A60_02790</name>
</gene>
<dbReference type="Pfam" id="PF00528">
    <property type="entry name" value="BPD_transp_1"/>
    <property type="match status" value="1"/>
</dbReference>
<dbReference type="InterPro" id="IPR017871">
    <property type="entry name" value="ABC_transporter-like_CS"/>
</dbReference>
<dbReference type="InterPro" id="IPR050166">
    <property type="entry name" value="ABC_transporter_ATP-bind"/>
</dbReference>
<comment type="caution">
    <text evidence="14">The sequence shown here is derived from an EMBL/GenBank/DDBJ whole genome shotgun (WGS) entry which is preliminary data.</text>
</comment>
<dbReference type="PANTHER" id="PTHR42788">
    <property type="entry name" value="TAURINE IMPORT ATP-BINDING PROTEIN-RELATED"/>
    <property type="match status" value="1"/>
</dbReference>
<dbReference type="PROSITE" id="PS00211">
    <property type="entry name" value="ABC_TRANSPORTER_1"/>
    <property type="match status" value="1"/>
</dbReference>
<keyword evidence="5 10" id="KW-0812">Transmembrane</keyword>
<dbReference type="PROSITE" id="PS50928">
    <property type="entry name" value="ABC_TM1"/>
    <property type="match status" value="1"/>
</dbReference>
<feature type="domain" description="ABC transmembrane type-1" evidence="13">
    <location>
        <begin position="86"/>
        <end position="266"/>
    </location>
</feature>
<evidence type="ECO:0000256" key="4">
    <source>
        <dbReference type="ARBA" id="ARBA00022475"/>
    </source>
</evidence>
<dbReference type="InterPro" id="IPR027417">
    <property type="entry name" value="P-loop_NTPase"/>
</dbReference>
<keyword evidence="15" id="KW-1185">Reference proteome</keyword>
<organism evidence="14 15">
    <name type="scientific">Sutterella massiliensis</name>
    <dbReference type="NCBI Taxonomy" id="1816689"/>
    <lineage>
        <taxon>Bacteria</taxon>
        <taxon>Pseudomonadati</taxon>
        <taxon>Pseudomonadota</taxon>
        <taxon>Betaproteobacteria</taxon>
        <taxon>Burkholderiales</taxon>
        <taxon>Sutterellaceae</taxon>
        <taxon>Sutterella</taxon>
    </lineage>
</organism>
<evidence type="ECO:0000256" key="7">
    <source>
        <dbReference type="ARBA" id="ARBA00022840"/>
    </source>
</evidence>
<evidence type="ECO:0000256" key="2">
    <source>
        <dbReference type="ARBA" id="ARBA00005417"/>
    </source>
</evidence>
<evidence type="ECO:0000313" key="15">
    <source>
        <dbReference type="Proteomes" id="UP000715095"/>
    </source>
</evidence>
<dbReference type="InterPro" id="IPR003593">
    <property type="entry name" value="AAA+_ATPase"/>
</dbReference>
<evidence type="ECO:0000259" key="13">
    <source>
        <dbReference type="PROSITE" id="PS50928"/>
    </source>
</evidence>
<evidence type="ECO:0000313" key="14">
    <source>
        <dbReference type="EMBL" id="MBM6703428.1"/>
    </source>
</evidence>
<dbReference type="Gene3D" id="1.10.3720.10">
    <property type="entry name" value="MetI-like"/>
    <property type="match status" value="1"/>
</dbReference>
<feature type="transmembrane region" description="Helical" evidence="10">
    <location>
        <begin position="215"/>
        <end position="236"/>
    </location>
</feature>
<comment type="similarity">
    <text evidence="10">Belongs to the binding-protein-dependent transport system permease family.</text>
</comment>
<dbReference type="InterPro" id="IPR035906">
    <property type="entry name" value="MetI-like_sf"/>
</dbReference>
<dbReference type="CDD" id="cd06261">
    <property type="entry name" value="TM_PBP2"/>
    <property type="match status" value="1"/>
</dbReference>
<dbReference type="Gene3D" id="3.40.50.300">
    <property type="entry name" value="P-loop containing nucleotide triphosphate hydrolases"/>
    <property type="match status" value="1"/>
</dbReference>
<feature type="transmembrane region" description="Helical" evidence="10">
    <location>
        <begin position="248"/>
        <end position="270"/>
    </location>
</feature>
<evidence type="ECO:0000256" key="5">
    <source>
        <dbReference type="ARBA" id="ARBA00022692"/>
    </source>
</evidence>
<dbReference type="RefSeq" id="WP_205101901.1">
    <property type="nucleotide sequence ID" value="NZ_JACJJC010000003.1"/>
</dbReference>
<sequence length="548" mass="58517">MSPSSPKSSKRAAPAPNAEPLEPSASGRREGAFAWALPWFAPAALLALWWIVSELGLFPPILLPSPQAVFSRAWQLLASGELFEHAATSLARVFAGFLISSTLALACAFLFHALPRAERAASLVFEALRVVPPLSLVPLLILWLGIDEAPKLAIVILASFFPIYLSSFDALRSTDRSYASLARILGLSSAERIRHVLLPGAAPGILTGLRLGFGYAWRALVGAELIAAASGLGYLIEDASMLAKTDIVMVGILSIAVLGVACDALFRRVLERFLPGRSRKAGKPVTSKAASTSAADLRRATADDAQLPGIDIARLRAGYPDAQGIVERPTIDGLSLALRPGTITALLGRSGCGKTTLLKVIAGLLPASGGRVTFSSGKRPLLGMVFQAPTLLPWKTVRENVRLALLGEPVSQADARVDEVLALVGLLARAEDYPQNLSGGQQQRVGFARALARSPKLLLMDEPFGALDAITRSELQRESIRIFASTRMTVLMITHDVREAVAMADRIAVMAEGTIAASFDLEMPQPRRLTDPKVAALEERILAELLSR</sequence>